<dbReference type="AlphaFoldDB" id="A0A316YJN7"/>
<dbReference type="InParanoid" id="A0A316YJN7"/>
<accession>A0A316YJN7</accession>
<proteinExistence type="predicted"/>
<feature type="compositionally biased region" description="Polar residues" evidence="1">
    <location>
        <begin position="196"/>
        <end position="206"/>
    </location>
</feature>
<evidence type="ECO:0000313" key="2">
    <source>
        <dbReference type="EMBL" id="PWN89429.1"/>
    </source>
</evidence>
<dbReference type="EMBL" id="KZ819637">
    <property type="protein sequence ID" value="PWN89429.1"/>
    <property type="molecule type" value="Genomic_DNA"/>
</dbReference>
<feature type="compositionally biased region" description="Basic residues" evidence="1">
    <location>
        <begin position="1"/>
        <end position="11"/>
    </location>
</feature>
<feature type="compositionally biased region" description="Low complexity" evidence="1">
    <location>
        <begin position="12"/>
        <end position="24"/>
    </location>
</feature>
<feature type="compositionally biased region" description="Polar residues" evidence="1">
    <location>
        <begin position="260"/>
        <end position="269"/>
    </location>
</feature>
<organism evidence="2 3">
    <name type="scientific">Acaromyces ingoldii</name>
    <dbReference type="NCBI Taxonomy" id="215250"/>
    <lineage>
        <taxon>Eukaryota</taxon>
        <taxon>Fungi</taxon>
        <taxon>Dikarya</taxon>
        <taxon>Basidiomycota</taxon>
        <taxon>Ustilaginomycotina</taxon>
        <taxon>Exobasidiomycetes</taxon>
        <taxon>Exobasidiales</taxon>
        <taxon>Cryptobasidiaceae</taxon>
        <taxon>Acaromyces</taxon>
    </lineage>
</organism>
<evidence type="ECO:0000313" key="3">
    <source>
        <dbReference type="Proteomes" id="UP000245768"/>
    </source>
</evidence>
<keyword evidence="3" id="KW-1185">Reference proteome</keyword>
<feature type="compositionally biased region" description="Polar residues" evidence="1">
    <location>
        <begin position="216"/>
        <end position="227"/>
    </location>
</feature>
<sequence>MFGSLRKKKRSASNASSSSAASLREQSPSQSDKVKEQGPKRASLFSFPLSPSPSPSSVKGRKGQHSSPHPLPFARSTATSMVDAHGSETFPSSLSFQEATTTPTGSSSSPLSASTSLANAQQRDQQFRHPSLIMQPSSSKPGGSTPSPRTRISSLPSLMKTSAVQASSTTISAAAAVAEPSSRNAAAVQTEMDGGSSPSLKSATTPDENDARTLLSHLNATGASGQDSPYRKRSPRGANADSLSNGSTTKSVSGGFHSDTLPSPTTRSSFPPGHKISSIEERPSDRARASSDRVAAEFDKVVADKTEEDNVDTSRAQIGKRVEGQATILQPNGPEIEASKEADKASDSLPATDGSAKKGDWSDMASSMAKIDALSVPIFDYEVRRSRRRGQENQEMKLAVPLLSIKESSTVQARLTVGLAFERVARLSFPDLGGGNSKRRALIEAKEPPKTTGSETARGQDIDGTWSFVYAIVERHSLRPQPSSAAASSGEKPAKGSVALIAVEIVRLAVPEIFGARRAAYWAIERSASLGTPLINLFGS</sequence>
<feature type="compositionally biased region" description="Low complexity" evidence="1">
    <location>
        <begin position="99"/>
        <end position="118"/>
    </location>
</feature>
<feature type="compositionally biased region" description="Polar residues" evidence="1">
    <location>
        <begin position="89"/>
        <end position="98"/>
    </location>
</feature>
<gene>
    <name evidence="2" type="ORF">FA10DRAFT_267996</name>
</gene>
<evidence type="ECO:0000256" key="1">
    <source>
        <dbReference type="SAM" id="MobiDB-lite"/>
    </source>
</evidence>
<feature type="compositionally biased region" description="Basic and acidic residues" evidence="1">
    <location>
        <begin position="337"/>
        <end position="346"/>
    </location>
</feature>
<feature type="compositionally biased region" description="Low complexity" evidence="1">
    <location>
        <begin position="136"/>
        <end position="148"/>
    </location>
</feature>
<protein>
    <submittedName>
        <fullName evidence="2">Uncharacterized protein</fullName>
    </submittedName>
</protein>
<dbReference type="RefSeq" id="XP_025376627.1">
    <property type="nucleotide sequence ID" value="XM_025522132.1"/>
</dbReference>
<feature type="compositionally biased region" description="Low complexity" evidence="1">
    <location>
        <begin position="161"/>
        <end position="187"/>
    </location>
</feature>
<feature type="compositionally biased region" description="Basic and acidic residues" evidence="1">
    <location>
        <begin position="277"/>
        <end position="305"/>
    </location>
</feature>
<feature type="region of interest" description="Disordered" evidence="1">
    <location>
        <begin position="1"/>
        <end position="361"/>
    </location>
</feature>
<feature type="compositionally biased region" description="Polar residues" evidence="1">
    <location>
        <begin position="150"/>
        <end position="160"/>
    </location>
</feature>
<reference evidence="2 3" key="1">
    <citation type="journal article" date="2018" name="Mol. Biol. Evol.">
        <title>Broad Genomic Sampling Reveals a Smut Pathogenic Ancestry of the Fungal Clade Ustilaginomycotina.</title>
        <authorList>
            <person name="Kijpornyongpan T."/>
            <person name="Mondo S.J."/>
            <person name="Barry K."/>
            <person name="Sandor L."/>
            <person name="Lee J."/>
            <person name="Lipzen A."/>
            <person name="Pangilinan J."/>
            <person name="LaButti K."/>
            <person name="Hainaut M."/>
            <person name="Henrissat B."/>
            <person name="Grigoriev I.V."/>
            <person name="Spatafora J.W."/>
            <person name="Aime M.C."/>
        </authorList>
    </citation>
    <scope>NUCLEOTIDE SEQUENCE [LARGE SCALE GENOMIC DNA]</scope>
    <source>
        <strain evidence="2 3">MCA 4198</strain>
    </source>
</reference>
<dbReference type="Proteomes" id="UP000245768">
    <property type="component" value="Unassembled WGS sequence"/>
</dbReference>
<feature type="compositionally biased region" description="Polar residues" evidence="1">
    <location>
        <begin position="241"/>
        <end position="252"/>
    </location>
</feature>
<name>A0A316YJN7_9BASI</name>
<dbReference type="GeneID" id="37044048"/>